<dbReference type="OrthoDB" id="1494395at2"/>
<sequence>MKIISIRNGFASDHSSTSYEFAAVDKPLGKEARRAVAGLSSRARPTPRTVSFVYNVDGYDIPGGWEALMRDYYDVMYSESYDWWLLAIAFNASPERQAELQQYDFRGKEDLGIDIACYGERVVVAIHCRLKGDYLGSDDDWDFMEDDDAETADEVDGETDRTDYEPNDPLLALLTRIRHQLMEGDYRALYAVWEEYGQALVEDVDAADEDEWLTAPPEPARSKAGAAVVDKFREMLDLP</sequence>
<dbReference type="AlphaFoldDB" id="A0A4R1QYI5"/>
<keyword evidence="2" id="KW-1185">Reference proteome</keyword>
<dbReference type="EMBL" id="SLUN01000045">
    <property type="protein sequence ID" value="TCL57710.1"/>
    <property type="molecule type" value="Genomic_DNA"/>
</dbReference>
<dbReference type="RefSeq" id="WP_132017048.1">
    <property type="nucleotide sequence ID" value="NZ_SLUN01000045.1"/>
</dbReference>
<protein>
    <submittedName>
        <fullName evidence="1">Uncharacterized protein</fullName>
    </submittedName>
</protein>
<evidence type="ECO:0000313" key="2">
    <source>
        <dbReference type="Proteomes" id="UP000295008"/>
    </source>
</evidence>
<accession>A0A4R1QYI5</accession>
<gene>
    <name evidence="1" type="ORF">EDC14_104514</name>
</gene>
<proteinExistence type="predicted"/>
<comment type="caution">
    <text evidence="1">The sequence shown here is derived from an EMBL/GenBank/DDBJ whole genome shotgun (WGS) entry which is preliminary data.</text>
</comment>
<organism evidence="1 2">
    <name type="scientific">Hydrogenispora ethanolica</name>
    <dbReference type="NCBI Taxonomy" id="1082276"/>
    <lineage>
        <taxon>Bacteria</taxon>
        <taxon>Bacillati</taxon>
        <taxon>Bacillota</taxon>
        <taxon>Hydrogenispora</taxon>
    </lineage>
</organism>
<evidence type="ECO:0000313" key="1">
    <source>
        <dbReference type="EMBL" id="TCL57710.1"/>
    </source>
</evidence>
<name>A0A4R1QYI5_HYDET</name>
<dbReference type="Proteomes" id="UP000295008">
    <property type="component" value="Unassembled WGS sequence"/>
</dbReference>
<reference evidence="1 2" key="1">
    <citation type="submission" date="2019-03" db="EMBL/GenBank/DDBJ databases">
        <title>Genomic Encyclopedia of Type Strains, Phase IV (KMG-IV): sequencing the most valuable type-strain genomes for metagenomic binning, comparative biology and taxonomic classification.</title>
        <authorList>
            <person name="Goeker M."/>
        </authorList>
    </citation>
    <scope>NUCLEOTIDE SEQUENCE [LARGE SCALE GENOMIC DNA]</scope>
    <source>
        <strain evidence="1 2">LX-B</strain>
    </source>
</reference>